<evidence type="ECO:0000256" key="3">
    <source>
        <dbReference type="ARBA" id="ARBA00022729"/>
    </source>
</evidence>
<evidence type="ECO:0000256" key="7">
    <source>
        <dbReference type="SAM" id="Phobius"/>
    </source>
</evidence>
<sequence length="355" mass="39401">MVNVCMMYIHYCYKQVQNNIFFTSFSHSYKYIFFMANETGSCEEVCVNGVYPRLDPQVSPIGCFVFNNEFVGLDSLNGLQSLNNPTKRPGLTFSDPFTDQIFMDNGYCIKHCIDFLFKYAAIEDGINCRCGNEYALQTYTQVDVKLSDKICNTPCIYTTTGGSVSYPCGGKNAYTVYYAKTPNYIPNITITLEEKLDIMYQIDENRCIRDNQTCGKRTLNSTCLSVNNTVGECIDFCQKGNFRYAGLEAGFQCFCGNEYDSLGLRTGLEHCSSSCFWNSSEICGGSWALSILDVPPAPSPVPSPTSLPIQSNLGLKVGLGVGIPFLLIIGVLLGLLGRNKRPGTTRIEDIDDAHQ</sequence>
<evidence type="ECO:0000256" key="2">
    <source>
        <dbReference type="ARBA" id="ARBA00022692"/>
    </source>
</evidence>
<keyword evidence="5 7" id="KW-0472">Membrane</keyword>
<evidence type="ECO:0000256" key="5">
    <source>
        <dbReference type="ARBA" id="ARBA00023136"/>
    </source>
</evidence>
<feature type="domain" description="WSC" evidence="8">
    <location>
        <begin position="201"/>
        <end position="295"/>
    </location>
</feature>
<evidence type="ECO:0000259" key="8">
    <source>
        <dbReference type="PROSITE" id="PS51212"/>
    </source>
</evidence>
<dbReference type="SMART" id="SM00321">
    <property type="entry name" value="WSC"/>
    <property type="match status" value="1"/>
</dbReference>
<dbReference type="PANTHER" id="PTHR24269:SF16">
    <property type="entry name" value="PROTEIN SLG1"/>
    <property type="match status" value="1"/>
</dbReference>
<dbReference type="Proteomes" id="UP000247702">
    <property type="component" value="Unassembled WGS sequence"/>
</dbReference>
<proteinExistence type="predicted"/>
<dbReference type="PANTHER" id="PTHR24269">
    <property type="entry name" value="KREMEN PROTEIN"/>
    <property type="match status" value="1"/>
</dbReference>
<protein>
    <recommendedName>
        <fullName evidence="8">WSC domain-containing protein</fullName>
    </recommendedName>
</protein>
<keyword evidence="6" id="KW-0325">Glycoprotein</keyword>
<keyword evidence="4 7" id="KW-1133">Transmembrane helix</keyword>
<comment type="caution">
    <text evidence="9">The sequence shown here is derived from an EMBL/GenBank/DDBJ whole genome shotgun (WGS) entry which is preliminary data.</text>
</comment>
<keyword evidence="2 7" id="KW-0812">Transmembrane</keyword>
<dbReference type="STRING" id="94130.A0A2Z6RT34"/>
<feature type="transmembrane region" description="Helical" evidence="7">
    <location>
        <begin position="313"/>
        <end position="336"/>
    </location>
</feature>
<evidence type="ECO:0000256" key="1">
    <source>
        <dbReference type="ARBA" id="ARBA00004167"/>
    </source>
</evidence>
<evidence type="ECO:0000256" key="4">
    <source>
        <dbReference type="ARBA" id="ARBA00022989"/>
    </source>
</evidence>
<dbReference type="InterPro" id="IPR051836">
    <property type="entry name" value="Kremen_rcpt"/>
</dbReference>
<organism evidence="9 10">
    <name type="scientific">Rhizophagus clarus</name>
    <dbReference type="NCBI Taxonomy" id="94130"/>
    <lineage>
        <taxon>Eukaryota</taxon>
        <taxon>Fungi</taxon>
        <taxon>Fungi incertae sedis</taxon>
        <taxon>Mucoromycota</taxon>
        <taxon>Glomeromycotina</taxon>
        <taxon>Glomeromycetes</taxon>
        <taxon>Glomerales</taxon>
        <taxon>Glomeraceae</taxon>
        <taxon>Rhizophagus</taxon>
    </lineage>
</organism>
<dbReference type="EMBL" id="BEXD01001643">
    <property type="protein sequence ID" value="GBB95098.1"/>
    <property type="molecule type" value="Genomic_DNA"/>
</dbReference>
<evidence type="ECO:0000313" key="10">
    <source>
        <dbReference type="Proteomes" id="UP000247702"/>
    </source>
</evidence>
<dbReference type="Pfam" id="PF01822">
    <property type="entry name" value="WSC"/>
    <property type="match status" value="2"/>
</dbReference>
<name>A0A2Z6RT34_9GLOM</name>
<reference evidence="9 10" key="1">
    <citation type="submission" date="2017-11" db="EMBL/GenBank/DDBJ databases">
        <title>The genome of Rhizophagus clarus HR1 reveals common genetic basis of auxotrophy among arbuscular mycorrhizal fungi.</title>
        <authorList>
            <person name="Kobayashi Y."/>
        </authorList>
    </citation>
    <scope>NUCLEOTIDE SEQUENCE [LARGE SCALE GENOMIC DNA]</scope>
    <source>
        <strain evidence="9 10">HR1</strain>
    </source>
</reference>
<dbReference type="InterPro" id="IPR002889">
    <property type="entry name" value="WSC_carb-bd"/>
</dbReference>
<comment type="subcellular location">
    <subcellularLocation>
        <location evidence="1">Membrane</location>
        <topology evidence="1">Single-pass membrane protein</topology>
    </subcellularLocation>
</comment>
<gene>
    <name evidence="9" type="ORF">RclHR1_24770002</name>
</gene>
<evidence type="ECO:0000313" key="9">
    <source>
        <dbReference type="EMBL" id="GBB95098.1"/>
    </source>
</evidence>
<accession>A0A2Z6RT34</accession>
<dbReference type="AlphaFoldDB" id="A0A2Z6RT34"/>
<dbReference type="GO" id="GO:0005886">
    <property type="term" value="C:plasma membrane"/>
    <property type="evidence" value="ECO:0007669"/>
    <property type="project" value="TreeGrafter"/>
</dbReference>
<keyword evidence="10" id="KW-1185">Reference proteome</keyword>
<evidence type="ECO:0000256" key="6">
    <source>
        <dbReference type="ARBA" id="ARBA00023180"/>
    </source>
</evidence>
<keyword evidence="3" id="KW-0732">Signal</keyword>
<dbReference type="PROSITE" id="PS51212">
    <property type="entry name" value="WSC"/>
    <property type="match status" value="1"/>
</dbReference>